<dbReference type="RefSeq" id="WP_341770762.1">
    <property type="nucleotide sequence ID" value="NZ_FOWW01000001.1"/>
</dbReference>
<evidence type="ECO:0000313" key="2">
    <source>
        <dbReference type="Proteomes" id="UP000198727"/>
    </source>
</evidence>
<organism evidence="1 2">
    <name type="scientific">Amycolatopsis arida</name>
    <dbReference type="NCBI Taxonomy" id="587909"/>
    <lineage>
        <taxon>Bacteria</taxon>
        <taxon>Bacillati</taxon>
        <taxon>Actinomycetota</taxon>
        <taxon>Actinomycetes</taxon>
        <taxon>Pseudonocardiales</taxon>
        <taxon>Pseudonocardiaceae</taxon>
        <taxon>Amycolatopsis</taxon>
    </lineage>
</organism>
<name>A0A1I5KJI6_9PSEU</name>
<sequence length="80" mass="8906">MADDEFVTRAPHPALRHLVNRYIGYRRSAVPMAVHRGLPSRHVTLIISLADPIRMLRLPDPSRPPGRLRALVGGMHAAPI</sequence>
<dbReference type="Proteomes" id="UP000198727">
    <property type="component" value="Unassembled WGS sequence"/>
</dbReference>
<dbReference type="STRING" id="587909.SAMN05421810_101184"/>
<gene>
    <name evidence="1" type="ORF">SAMN05421810_101184</name>
</gene>
<keyword evidence="2" id="KW-1185">Reference proteome</keyword>
<protein>
    <submittedName>
        <fullName evidence="1">Uncharacterized protein</fullName>
    </submittedName>
</protein>
<reference evidence="2" key="1">
    <citation type="submission" date="2016-10" db="EMBL/GenBank/DDBJ databases">
        <authorList>
            <person name="Varghese N."/>
            <person name="Submissions S."/>
        </authorList>
    </citation>
    <scope>NUCLEOTIDE SEQUENCE [LARGE SCALE GENOMIC DNA]</scope>
    <source>
        <strain evidence="2">CGMCC 4.5579</strain>
    </source>
</reference>
<evidence type="ECO:0000313" key="1">
    <source>
        <dbReference type="EMBL" id="SFO85244.1"/>
    </source>
</evidence>
<dbReference type="AlphaFoldDB" id="A0A1I5KJI6"/>
<dbReference type="EMBL" id="FOWW01000001">
    <property type="protein sequence ID" value="SFO85244.1"/>
    <property type="molecule type" value="Genomic_DNA"/>
</dbReference>
<proteinExistence type="predicted"/>
<accession>A0A1I5KJI6</accession>